<dbReference type="Proteomes" id="UP000297693">
    <property type="component" value="Unassembled WGS sequence"/>
</dbReference>
<organism evidence="1 2">
    <name type="scientific">Leptospira ognonensis</name>
    <dbReference type="NCBI Taxonomy" id="2484945"/>
    <lineage>
        <taxon>Bacteria</taxon>
        <taxon>Pseudomonadati</taxon>
        <taxon>Spirochaetota</taxon>
        <taxon>Spirochaetia</taxon>
        <taxon>Leptospirales</taxon>
        <taxon>Leptospiraceae</taxon>
        <taxon>Leptospira</taxon>
    </lineage>
</organism>
<dbReference type="RefSeq" id="WP_135623782.1">
    <property type="nucleotide sequence ID" value="NZ_RQGD01000031.1"/>
</dbReference>
<evidence type="ECO:0000313" key="1">
    <source>
        <dbReference type="EMBL" id="TGL58661.1"/>
    </source>
</evidence>
<accession>A0A4R9K0N1</accession>
<proteinExistence type="predicted"/>
<protein>
    <submittedName>
        <fullName evidence="1">Uncharacterized protein</fullName>
    </submittedName>
</protein>
<gene>
    <name evidence="1" type="ORF">EHQ58_10090</name>
</gene>
<name>A0A4R9K0N1_9LEPT</name>
<evidence type="ECO:0000313" key="2">
    <source>
        <dbReference type="Proteomes" id="UP000297693"/>
    </source>
</evidence>
<keyword evidence="2" id="KW-1185">Reference proteome</keyword>
<dbReference type="AlphaFoldDB" id="A0A4R9K0N1"/>
<sequence length="81" mass="9661">MITQNYLQKNWEELTDEDMLECSRYLQATMDDEEIEPEPYDPEPTLWGQAYLEHRETLKKNLIPVDTSREPVFFPKGLLNL</sequence>
<comment type="caution">
    <text evidence="1">The sequence shown here is derived from an EMBL/GenBank/DDBJ whole genome shotgun (WGS) entry which is preliminary data.</text>
</comment>
<reference evidence="1" key="1">
    <citation type="journal article" date="2019" name="PLoS Negl. Trop. Dis.">
        <title>Revisiting the worldwide diversity of Leptospira species in the environment.</title>
        <authorList>
            <person name="Vincent A.T."/>
            <person name="Schiettekatte O."/>
            <person name="Bourhy P."/>
            <person name="Veyrier F.J."/>
            <person name="Picardeau M."/>
        </authorList>
    </citation>
    <scope>NUCLEOTIDE SEQUENCE [LARGE SCALE GENOMIC DNA]</scope>
    <source>
        <strain evidence="1">201702476</strain>
    </source>
</reference>
<dbReference type="EMBL" id="RQGD01000031">
    <property type="protein sequence ID" value="TGL58661.1"/>
    <property type="molecule type" value="Genomic_DNA"/>
</dbReference>